<dbReference type="Gene3D" id="3.90.550.10">
    <property type="entry name" value="Spore Coat Polysaccharide Biosynthesis Protein SpsA, Chain A"/>
    <property type="match status" value="1"/>
</dbReference>
<dbReference type="AlphaFoldDB" id="A0A396ALA8"/>
<feature type="domain" description="Glycosyltransferase 2-like" evidence="1">
    <location>
        <begin position="10"/>
        <end position="121"/>
    </location>
</feature>
<evidence type="ECO:0000313" key="2">
    <source>
        <dbReference type="EMBL" id="RHD05360.1"/>
    </source>
</evidence>
<accession>A0A396ALA8</accession>
<organism evidence="2 3">
    <name type="scientific">Roseburia inulinivorans</name>
    <dbReference type="NCBI Taxonomy" id="360807"/>
    <lineage>
        <taxon>Bacteria</taxon>
        <taxon>Bacillati</taxon>
        <taxon>Bacillota</taxon>
        <taxon>Clostridia</taxon>
        <taxon>Lachnospirales</taxon>
        <taxon>Lachnospiraceae</taxon>
        <taxon>Roseburia</taxon>
    </lineage>
</organism>
<dbReference type="Proteomes" id="UP000266391">
    <property type="component" value="Unassembled WGS sequence"/>
</dbReference>
<reference evidence="2 3" key="1">
    <citation type="submission" date="2018-08" db="EMBL/GenBank/DDBJ databases">
        <title>A genome reference for cultivated species of the human gut microbiota.</title>
        <authorList>
            <person name="Zou Y."/>
            <person name="Xue W."/>
            <person name="Luo G."/>
        </authorList>
    </citation>
    <scope>NUCLEOTIDE SEQUENCE [LARGE SCALE GENOMIC DNA]</scope>
    <source>
        <strain evidence="2 3">AM32-8LB</strain>
    </source>
</reference>
<evidence type="ECO:0000313" key="3">
    <source>
        <dbReference type="Proteomes" id="UP000266391"/>
    </source>
</evidence>
<dbReference type="SUPFAM" id="SSF53448">
    <property type="entry name" value="Nucleotide-diphospho-sugar transferases"/>
    <property type="match status" value="1"/>
</dbReference>
<dbReference type="EMBL" id="QSIQ01000003">
    <property type="protein sequence ID" value="RHD05360.1"/>
    <property type="molecule type" value="Genomic_DNA"/>
</dbReference>
<dbReference type="GO" id="GO:0016758">
    <property type="term" value="F:hexosyltransferase activity"/>
    <property type="evidence" value="ECO:0007669"/>
    <property type="project" value="UniProtKB-ARBA"/>
</dbReference>
<dbReference type="InterPro" id="IPR001173">
    <property type="entry name" value="Glyco_trans_2-like"/>
</dbReference>
<dbReference type="Pfam" id="PF00535">
    <property type="entry name" value="Glycos_transf_2"/>
    <property type="match status" value="1"/>
</dbReference>
<evidence type="ECO:0000259" key="1">
    <source>
        <dbReference type="Pfam" id="PF00535"/>
    </source>
</evidence>
<proteinExistence type="predicted"/>
<name>A0A396ALA8_9FIRM</name>
<keyword evidence="2" id="KW-0808">Transferase</keyword>
<protein>
    <submittedName>
        <fullName evidence="2">Glycosyltransferase family 2 protein</fullName>
    </submittedName>
</protein>
<comment type="caution">
    <text evidence="2">The sequence shown here is derived from an EMBL/GenBank/DDBJ whole genome shotgun (WGS) entry which is preliminary data.</text>
</comment>
<dbReference type="CDD" id="cd00761">
    <property type="entry name" value="Glyco_tranf_GTA_type"/>
    <property type="match status" value="1"/>
</dbReference>
<dbReference type="OrthoDB" id="396512at2"/>
<dbReference type="InterPro" id="IPR029044">
    <property type="entry name" value="Nucleotide-diphossugar_trans"/>
</dbReference>
<dbReference type="PANTHER" id="PTHR22916:SF3">
    <property type="entry name" value="UDP-GLCNAC:BETAGAL BETA-1,3-N-ACETYLGLUCOSAMINYLTRANSFERASE-LIKE PROTEIN 1"/>
    <property type="match status" value="1"/>
</dbReference>
<dbReference type="PANTHER" id="PTHR22916">
    <property type="entry name" value="GLYCOSYLTRANSFERASE"/>
    <property type="match status" value="1"/>
</dbReference>
<sequence length="388" mass="45268">MNVQTENLISIVIPAYNVSKYLRQCLSSILHQSAKNYQIIIVNDGSTDDTGKICEEYQKNNSIKYIYQENKGLGAARNTGLTYVNTPYVCFLDSDDWQDIRFVEKFEQLITSLDFEPDIIFTLPKCYNEASHMLEYWMDKSEYEQIFEVQDNKSIKVINTDNCPEVYSLEVNANRKIYRTGFLKDNHFTFPEGVKWEDIRPHIQLLHRAENVVALPGTGFIYRTNVPGQITAGTGAGRLDVIKVFHDVLDEVDRSDYSRAETAQIVNLMCKYSFWMLDMTNTEYIHALLEGLHQVFLRLSQEQISAFLDYKWKDAQEKNKKEAFMEFIRSDRYAQLALYEERNNMYRYWLLHGARKGNILTRGIQCIKDSGLKYTLKLMMKKMIGHGN</sequence>
<gene>
    <name evidence="2" type="ORF">DW813_03190</name>
</gene>